<dbReference type="Gene3D" id="3.10.129.10">
    <property type="entry name" value="Hotdog Thioesterase"/>
    <property type="match status" value="1"/>
</dbReference>
<dbReference type="PANTHER" id="PTHR43664:SF1">
    <property type="entry name" value="BETA-METHYLMALYL-COA DEHYDRATASE"/>
    <property type="match status" value="1"/>
</dbReference>
<organism evidence="2">
    <name type="scientific">uncultured Acetobacteraceae bacterium</name>
    <dbReference type="NCBI Taxonomy" id="169975"/>
    <lineage>
        <taxon>Bacteria</taxon>
        <taxon>Pseudomonadati</taxon>
        <taxon>Pseudomonadota</taxon>
        <taxon>Alphaproteobacteria</taxon>
        <taxon>Acetobacterales</taxon>
        <taxon>Acetobacteraceae</taxon>
        <taxon>environmental samples</taxon>
    </lineage>
</organism>
<dbReference type="PANTHER" id="PTHR43664">
    <property type="entry name" value="MONOAMINE OXIDASE-RELATED"/>
    <property type="match status" value="1"/>
</dbReference>
<evidence type="ECO:0000313" key="2">
    <source>
        <dbReference type="EMBL" id="CAA9244490.1"/>
    </source>
</evidence>
<dbReference type="InterPro" id="IPR039569">
    <property type="entry name" value="FAS1-like_DH_region"/>
</dbReference>
<sequence length="164" mass="17351">MSRPGAGGDADGPPPLLGRGFHWQELREGQRFRTFRRTVTETDLVNFVSATGMLEPLFVDATHEGAMGPRPVPAALTWALIEGILLRTMLHGTGLALLEAAQRALLPVRVGDTIGAEVTVAGIRPTSRGNRAVVASDVRVLNGRGECVMTYTATRLVAGAPPGT</sequence>
<name>A0A6J4I7L6_9PROT</name>
<dbReference type="InterPro" id="IPR029069">
    <property type="entry name" value="HotDog_dom_sf"/>
</dbReference>
<dbReference type="InterPro" id="IPR052342">
    <property type="entry name" value="MCH/BMMD"/>
</dbReference>
<gene>
    <name evidence="2" type="ORF">AVDCRST_MAG08-1795</name>
</gene>
<dbReference type="Pfam" id="PF13452">
    <property type="entry name" value="FAS1_DH_region"/>
    <property type="match status" value="1"/>
</dbReference>
<proteinExistence type="predicted"/>
<feature type="domain" description="FAS1-like dehydratase" evidence="1">
    <location>
        <begin position="29"/>
        <end position="150"/>
    </location>
</feature>
<dbReference type="SUPFAM" id="SSF54637">
    <property type="entry name" value="Thioesterase/thiol ester dehydrase-isomerase"/>
    <property type="match status" value="1"/>
</dbReference>
<evidence type="ECO:0000259" key="1">
    <source>
        <dbReference type="Pfam" id="PF13452"/>
    </source>
</evidence>
<reference evidence="2" key="1">
    <citation type="submission" date="2020-02" db="EMBL/GenBank/DDBJ databases">
        <authorList>
            <person name="Meier V. D."/>
        </authorList>
    </citation>
    <scope>NUCLEOTIDE SEQUENCE</scope>
    <source>
        <strain evidence="2">AVDCRST_MAG08</strain>
    </source>
</reference>
<accession>A0A6J4I7L6</accession>
<dbReference type="EMBL" id="CADCTG010000150">
    <property type="protein sequence ID" value="CAA9244490.1"/>
    <property type="molecule type" value="Genomic_DNA"/>
</dbReference>
<protein>
    <submittedName>
        <fullName evidence="2">Acyl dehydratase</fullName>
    </submittedName>
</protein>
<dbReference type="AlphaFoldDB" id="A0A6J4I7L6"/>